<protein>
    <submittedName>
        <fullName evidence="2">Uncharacterized protein</fullName>
    </submittedName>
</protein>
<accession>A0A1W6DXT9</accession>
<organism evidence="2 3">
    <name type="scientific">Rhodococcus phage Toil</name>
    <dbReference type="NCBI Taxonomy" id="1975614"/>
    <lineage>
        <taxon>Viruses</taxon>
        <taxon>Varidnaviria</taxon>
        <taxon>Bamfordvirae</taxon>
        <taxon>Preplasmiviricota</taxon>
        <taxon>Prepoliviricotina</taxon>
        <taxon>Tectiliviricetes</taxon>
        <taxon>Kalamavirales</taxon>
        <taxon>Tectiviridae</taxon>
        <taxon>Epsilontectivirus</taxon>
        <taxon>Epsilontectivirus toil</taxon>
    </lineage>
</organism>
<name>A0A1W6DXT9_9VIRU</name>
<proteinExistence type="predicted"/>
<reference evidence="2 3" key="1">
    <citation type="submission" date="2017-03" db="EMBL/GenBank/DDBJ databases">
        <title>Complete genome of Rhodococcus opacus Tectivirus Toil.</title>
        <authorList>
            <person name="Gill J.J."/>
            <person name="Wang B."/>
            <person name="Young R."/>
            <person name="Chu K.-H."/>
        </authorList>
    </citation>
    <scope>NUCLEOTIDE SEQUENCE [LARGE SCALE GENOMIC DNA]</scope>
</reference>
<keyword evidence="3" id="KW-1185">Reference proteome</keyword>
<dbReference type="Proteomes" id="UP000225832">
    <property type="component" value="Segment"/>
</dbReference>
<feature type="compositionally biased region" description="Basic and acidic residues" evidence="1">
    <location>
        <begin position="1"/>
        <end position="23"/>
    </location>
</feature>
<gene>
    <name evidence="2" type="ORF">Toil_gp28</name>
</gene>
<evidence type="ECO:0000256" key="1">
    <source>
        <dbReference type="SAM" id="MobiDB-lite"/>
    </source>
</evidence>
<evidence type="ECO:0000313" key="3">
    <source>
        <dbReference type="Proteomes" id="UP000225832"/>
    </source>
</evidence>
<feature type="region of interest" description="Disordered" evidence="1">
    <location>
        <begin position="1"/>
        <end position="43"/>
    </location>
</feature>
<sequence length="209" mass="22895">MPRHHGDPRSDALGEQPYDEREALGTGFSTPAQPPVQGNAGNFIPYRGQALHGVQLTRDSDDGYLPYAREQQAQDEYTDPTVTPRDIVPVPPVNVKIVDSVDLLYKRKARAASFEISDTLGFVNVAQANRTRKRIVINVTNATAGPLSAYLGTSDDAQTFTAARFLVPANATLEILDSETTENLWVDTTGVMTVSVWQEYTESNGDKLL</sequence>
<dbReference type="EMBL" id="KY817360">
    <property type="protein sequence ID" value="ARK07711.1"/>
    <property type="molecule type" value="Genomic_DNA"/>
</dbReference>
<evidence type="ECO:0000313" key="2">
    <source>
        <dbReference type="EMBL" id="ARK07711.1"/>
    </source>
</evidence>